<evidence type="ECO:0000256" key="4">
    <source>
        <dbReference type="ARBA" id="ARBA00005919"/>
    </source>
</evidence>
<dbReference type="Gene3D" id="1.20.1260.140">
    <property type="entry name" value="Alternative oxidase"/>
    <property type="match status" value="1"/>
</dbReference>
<keyword evidence="12" id="KW-0809">Transit peptide</keyword>
<proteinExistence type="inferred from homology"/>
<keyword evidence="6" id="KW-0813">Transport</keyword>
<keyword evidence="13" id="KW-0249">Electron transport</keyword>
<keyword evidence="26" id="KW-1185">Reference proteome</keyword>
<dbReference type="OrthoDB" id="16906at2759"/>
<dbReference type="GO" id="GO:0009916">
    <property type="term" value="F:alternative oxidase activity"/>
    <property type="evidence" value="ECO:0007669"/>
    <property type="project" value="InterPro"/>
</dbReference>
<evidence type="ECO:0000256" key="22">
    <source>
        <dbReference type="SAM" id="MobiDB-lite"/>
    </source>
</evidence>
<feature type="transmembrane region" description="Helical" evidence="23">
    <location>
        <begin position="461"/>
        <end position="483"/>
    </location>
</feature>
<dbReference type="GO" id="GO:0034314">
    <property type="term" value="P:Arp2/3 complex-mediated actin nucleation"/>
    <property type="evidence" value="ECO:0007669"/>
    <property type="project" value="InterPro"/>
</dbReference>
<keyword evidence="9 23" id="KW-0812">Transmembrane</keyword>
<evidence type="ECO:0000256" key="11">
    <source>
        <dbReference type="ARBA" id="ARBA00022792"/>
    </source>
</evidence>
<dbReference type="EMBL" id="CAJNOQ010000118">
    <property type="protein sequence ID" value="CAF0759213.1"/>
    <property type="molecule type" value="Genomic_DNA"/>
</dbReference>
<evidence type="ECO:0000256" key="23">
    <source>
        <dbReference type="SAM" id="Phobius"/>
    </source>
</evidence>
<evidence type="ECO:0000256" key="17">
    <source>
        <dbReference type="ARBA" id="ARBA00023128"/>
    </source>
</evidence>
<dbReference type="AlphaFoldDB" id="A0A813PW29"/>
<evidence type="ECO:0000256" key="7">
    <source>
        <dbReference type="ARBA" id="ARBA00022490"/>
    </source>
</evidence>
<evidence type="ECO:0000256" key="20">
    <source>
        <dbReference type="ARBA" id="ARBA00023212"/>
    </source>
</evidence>
<dbReference type="SUPFAM" id="SSF69645">
    <property type="entry name" value="Arp2/3 complex subunits"/>
    <property type="match status" value="1"/>
</dbReference>
<comment type="subcellular location">
    <subcellularLocation>
        <location evidence="2">Cytoplasm</location>
        <location evidence="2">Cytoskeleton</location>
    </subcellularLocation>
    <subcellularLocation>
        <location evidence="3">Mitochondrion inner membrane</location>
    </subcellularLocation>
</comment>
<evidence type="ECO:0000256" key="14">
    <source>
        <dbReference type="ARBA" id="ARBA00022989"/>
    </source>
</evidence>
<feature type="compositionally biased region" description="Basic and acidic residues" evidence="22">
    <location>
        <begin position="584"/>
        <end position="597"/>
    </location>
</feature>
<accession>A0A813PW29</accession>
<evidence type="ECO:0000256" key="21">
    <source>
        <dbReference type="ARBA" id="ARBA00025285"/>
    </source>
</evidence>
<dbReference type="GO" id="GO:0005743">
    <property type="term" value="C:mitochondrial inner membrane"/>
    <property type="evidence" value="ECO:0007669"/>
    <property type="project" value="UniProtKB-SubCell"/>
</dbReference>
<keyword evidence="8" id="KW-0679">Respiratory chain</keyword>
<dbReference type="GO" id="GO:0046872">
    <property type="term" value="F:metal ion binding"/>
    <property type="evidence" value="ECO:0007669"/>
    <property type="project" value="UniProtKB-KW"/>
</dbReference>
<gene>
    <name evidence="24" type="ORF">GPM918_LOCUS1288</name>
    <name evidence="25" type="ORF">SRO942_LOCUS1288</name>
</gene>
<dbReference type="PANTHER" id="PTHR31803">
    <property type="entry name" value="ALTERNATIVE OXIDASE"/>
    <property type="match status" value="1"/>
</dbReference>
<comment type="similarity">
    <text evidence="4">Belongs to the ARPC4 family.</text>
</comment>
<dbReference type="FunFam" id="1.20.1260.140:FF:000002">
    <property type="entry name" value="Alternative oxidase"/>
    <property type="match status" value="1"/>
</dbReference>
<comment type="caution">
    <text evidence="24">The sequence shown here is derived from an EMBL/GenBank/DDBJ whole genome shotgun (WGS) entry which is preliminary data.</text>
</comment>
<evidence type="ECO:0000256" key="9">
    <source>
        <dbReference type="ARBA" id="ARBA00022692"/>
    </source>
</evidence>
<evidence type="ECO:0000313" key="25">
    <source>
        <dbReference type="EMBL" id="CAF3539863.1"/>
    </source>
</evidence>
<dbReference type="InterPro" id="IPR008384">
    <property type="entry name" value="ARPC4"/>
</dbReference>
<organism evidence="24 26">
    <name type="scientific">Didymodactylos carnosus</name>
    <dbReference type="NCBI Taxonomy" id="1234261"/>
    <lineage>
        <taxon>Eukaryota</taxon>
        <taxon>Metazoa</taxon>
        <taxon>Spiralia</taxon>
        <taxon>Gnathifera</taxon>
        <taxon>Rotifera</taxon>
        <taxon>Eurotatoria</taxon>
        <taxon>Bdelloidea</taxon>
        <taxon>Philodinida</taxon>
        <taxon>Philodinidae</taxon>
        <taxon>Didymodactylos</taxon>
    </lineage>
</organism>
<evidence type="ECO:0000256" key="18">
    <source>
        <dbReference type="ARBA" id="ARBA00023136"/>
    </source>
</evidence>
<keyword evidence="17" id="KW-0496">Mitochondrion</keyword>
<evidence type="ECO:0000256" key="3">
    <source>
        <dbReference type="ARBA" id="ARBA00004273"/>
    </source>
</evidence>
<keyword evidence="15" id="KW-0560">Oxidoreductase</keyword>
<feature type="region of interest" description="Disordered" evidence="22">
    <location>
        <begin position="275"/>
        <end position="318"/>
    </location>
</feature>
<evidence type="ECO:0000256" key="15">
    <source>
        <dbReference type="ARBA" id="ARBA00023002"/>
    </source>
</evidence>
<keyword evidence="10" id="KW-0479">Metal-binding</keyword>
<evidence type="ECO:0000256" key="1">
    <source>
        <dbReference type="ARBA" id="ARBA00001962"/>
    </source>
</evidence>
<evidence type="ECO:0008006" key="27">
    <source>
        <dbReference type="Google" id="ProtNLM"/>
    </source>
</evidence>
<evidence type="ECO:0000256" key="12">
    <source>
        <dbReference type="ARBA" id="ARBA00022946"/>
    </source>
</evidence>
<evidence type="ECO:0000256" key="13">
    <source>
        <dbReference type="ARBA" id="ARBA00022982"/>
    </source>
</evidence>
<dbReference type="Proteomes" id="UP000681722">
    <property type="component" value="Unassembled WGS sequence"/>
</dbReference>
<reference evidence="24" key="1">
    <citation type="submission" date="2021-02" db="EMBL/GenBank/DDBJ databases">
        <authorList>
            <person name="Nowell W R."/>
        </authorList>
    </citation>
    <scope>NUCLEOTIDE SEQUENCE</scope>
</reference>
<dbReference type="InterPro" id="IPR002680">
    <property type="entry name" value="AOX"/>
</dbReference>
<evidence type="ECO:0000256" key="2">
    <source>
        <dbReference type="ARBA" id="ARBA00004245"/>
    </source>
</evidence>
<evidence type="ECO:0000313" key="24">
    <source>
        <dbReference type="EMBL" id="CAF0759213.1"/>
    </source>
</evidence>
<keyword evidence="14 23" id="KW-1133">Transmembrane helix</keyword>
<dbReference type="Proteomes" id="UP000663829">
    <property type="component" value="Unassembled WGS sequence"/>
</dbReference>
<dbReference type="EMBL" id="CAJOBC010000118">
    <property type="protein sequence ID" value="CAF3539863.1"/>
    <property type="molecule type" value="Genomic_DNA"/>
</dbReference>
<dbReference type="GO" id="GO:0005885">
    <property type="term" value="C:Arp2/3 protein complex"/>
    <property type="evidence" value="ECO:0007669"/>
    <property type="project" value="InterPro"/>
</dbReference>
<dbReference type="PANTHER" id="PTHR31803:SF3">
    <property type="entry name" value="ALTERNATIVE OXIDASE"/>
    <property type="match status" value="1"/>
</dbReference>
<comment type="function">
    <text evidence="21">Catalyzes cyanide-resistant oxygen consumption. May increase respiration when the cytochrome respiratory pathway is restricted, or in response to low temperatures.</text>
</comment>
<comment type="similarity">
    <text evidence="5">Belongs to the alternative oxidase family.</text>
</comment>
<dbReference type="InterPro" id="IPR034666">
    <property type="entry name" value="ARPC2/4"/>
</dbReference>
<evidence type="ECO:0000256" key="8">
    <source>
        <dbReference type="ARBA" id="ARBA00022660"/>
    </source>
</evidence>
<evidence type="ECO:0000256" key="5">
    <source>
        <dbReference type="ARBA" id="ARBA00008388"/>
    </source>
</evidence>
<keyword evidence="19" id="KW-0009">Actin-binding</keyword>
<dbReference type="GO" id="GO:0010230">
    <property type="term" value="P:alternative respiration"/>
    <property type="evidence" value="ECO:0007669"/>
    <property type="project" value="TreeGrafter"/>
</dbReference>
<keyword evidence="16" id="KW-0408">Iron</keyword>
<keyword evidence="7" id="KW-0963">Cytoplasm</keyword>
<keyword evidence="20" id="KW-0206">Cytoskeleton</keyword>
<protein>
    <recommendedName>
        <fullName evidence="27">Alternative oxidase</fullName>
    </recommendedName>
</protein>
<evidence type="ECO:0000256" key="16">
    <source>
        <dbReference type="ARBA" id="ARBA00023004"/>
    </source>
</evidence>
<dbReference type="InterPro" id="IPR038659">
    <property type="entry name" value="AOX_sf"/>
</dbReference>
<name>A0A813PW29_9BILA</name>
<feature type="compositionally biased region" description="Basic and acidic residues" evidence="22">
    <location>
        <begin position="279"/>
        <end position="292"/>
    </location>
</feature>
<dbReference type="Gene3D" id="3.30.1460.20">
    <property type="match status" value="1"/>
</dbReference>
<evidence type="ECO:0000256" key="19">
    <source>
        <dbReference type="ARBA" id="ARBA00023203"/>
    </source>
</evidence>
<keyword evidence="11" id="KW-0999">Mitochondrion inner membrane</keyword>
<dbReference type="Pfam" id="PF01786">
    <property type="entry name" value="AOX"/>
    <property type="match status" value="1"/>
</dbReference>
<feature type="region of interest" description="Disordered" evidence="22">
    <location>
        <begin position="573"/>
        <end position="597"/>
    </location>
</feature>
<feature type="transmembrane region" description="Helical" evidence="23">
    <location>
        <begin position="176"/>
        <end position="202"/>
    </location>
</feature>
<evidence type="ECO:0000256" key="10">
    <source>
        <dbReference type="ARBA" id="ARBA00022723"/>
    </source>
</evidence>
<dbReference type="GO" id="GO:0003779">
    <property type="term" value="F:actin binding"/>
    <property type="evidence" value="ECO:0007669"/>
    <property type="project" value="UniProtKB-KW"/>
</dbReference>
<comment type="cofactor">
    <cofactor evidence="1">
        <name>Fe cation</name>
        <dbReference type="ChEBI" id="CHEBI:24875"/>
    </cofactor>
</comment>
<keyword evidence="18 23" id="KW-0472">Membrane</keyword>
<evidence type="ECO:0000256" key="6">
    <source>
        <dbReference type="ARBA" id="ARBA00022448"/>
    </source>
</evidence>
<dbReference type="GO" id="GO:0030041">
    <property type="term" value="P:actin filament polymerization"/>
    <property type="evidence" value="ECO:0007669"/>
    <property type="project" value="InterPro"/>
</dbReference>
<sequence length="597" mass="69558">MIGGPRESKTPAQKPYLDAIRATLQAAFCIENFESQVVERHNKPEVEVKSSKELLLNPVIISRNEKERISIEGSVNSVRISIAVKQSDDLEKILCKRLMRFMMQRADDFHILRRKPVPDYDISFLITNFHAETMYKHRLVDFVIHFLEEIDKEISEMKLAVSSRAQTDGIHHRWPWVHGLLGFITFIWTFLQAFTGLFLTIFQRQLRYFKLSYAQLRLYHATSDLTFMKIIALFPVRNGITTITRLHESKLLNFISYNVQRSSFHTTSRLSIAATEGKNSYEKQENIPKQDGENQSSAKPTGEQPHPRTDSQSSTFHKKPTKIEKSYMMSHPVYSKEEVYAVKITHKKLETWQDRAAYAAVRTLRFFFDTFTGYRPAPDHKDGDHKTPSKQNMTEEQWLRRIIFLESVAGVPGMVAGMNRHMKSLRTMKRDHGWIHTLLEEAENERMHLLTFMELRQPGRFFRLMVLLGQGVFFNFFFAAYLISPRACHRFVGFLEEEAVMTYTRCLKDLDAGKLSKWTNLAAPKIAINYWQLADDALMRDVLLAVRADEANHRHVNHTFADVKSHQVNPFLEKENEMDPPTEAEQKKHDDRKTKET</sequence>
<evidence type="ECO:0000313" key="26">
    <source>
        <dbReference type="Proteomes" id="UP000663829"/>
    </source>
</evidence>
<dbReference type="CDD" id="cd01053">
    <property type="entry name" value="AOX"/>
    <property type="match status" value="1"/>
</dbReference>
<dbReference type="Pfam" id="PF05856">
    <property type="entry name" value="ARPC4"/>
    <property type="match status" value="1"/>
</dbReference>
<dbReference type="FunFam" id="3.30.1460.20:FF:000001">
    <property type="entry name" value="Actin-related protein 2/3 complex subunit 4"/>
    <property type="match status" value="1"/>
</dbReference>